<evidence type="ECO:0000313" key="9">
    <source>
        <dbReference type="EMBL" id="QGG94568.1"/>
    </source>
</evidence>
<dbReference type="Proteomes" id="UP000334019">
    <property type="component" value="Chromosome"/>
</dbReference>
<feature type="transmembrane region" description="Helical" evidence="8">
    <location>
        <begin position="7"/>
        <end position="31"/>
    </location>
</feature>
<dbReference type="AlphaFoldDB" id="A0A5Q2RCJ4"/>
<dbReference type="EMBL" id="CP045851">
    <property type="protein sequence ID" value="QGG94568.1"/>
    <property type="molecule type" value="Genomic_DNA"/>
</dbReference>
<evidence type="ECO:0000256" key="1">
    <source>
        <dbReference type="ARBA" id="ARBA00004651"/>
    </source>
</evidence>
<evidence type="ECO:0000256" key="5">
    <source>
        <dbReference type="ARBA" id="ARBA00022692"/>
    </source>
</evidence>
<dbReference type="PANTHER" id="PTHR30269:SF0">
    <property type="entry name" value="MEMBRANE TRANSPORTER PROTEIN YFCA-RELATED"/>
    <property type="match status" value="1"/>
</dbReference>
<dbReference type="Pfam" id="PF01925">
    <property type="entry name" value="TauE"/>
    <property type="match status" value="1"/>
</dbReference>
<keyword evidence="7 8" id="KW-0472">Membrane</keyword>
<evidence type="ECO:0000256" key="7">
    <source>
        <dbReference type="ARBA" id="ARBA00023136"/>
    </source>
</evidence>
<protein>
    <recommendedName>
        <fullName evidence="8">Probable membrane transporter protein</fullName>
    </recommendedName>
</protein>
<dbReference type="RefSeq" id="WP_153758674.1">
    <property type="nucleotide sequence ID" value="NZ_CP045851.1"/>
</dbReference>
<feature type="transmembrane region" description="Helical" evidence="8">
    <location>
        <begin position="232"/>
        <end position="250"/>
    </location>
</feature>
<reference evidence="9 10" key="1">
    <citation type="submission" date="2019-11" db="EMBL/GenBank/DDBJ databases">
        <authorList>
            <person name="He Y."/>
        </authorList>
    </citation>
    <scope>NUCLEOTIDE SEQUENCE [LARGE SCALE GENOMIC DNA]</scope>
    <source>
        <strain evidence="9 10">SCSIO 58843</strain>
    </source>
</reference>
<dbReference type="PANTHER" id="PTHR30269">
    <property type="entry name" value="TRANSMEMBRANE PROTEIN YFCA"/>
    <property type="match status" value="1"/>
</dbReference>
<evidence type="ECO:0000256" key="6">
    <source>
        <dbReference type="ARBA" id="ARBA00022989"/>
    </source>
</evidence>
<dbReference type="GO" id="GO:0005886">
    <property type="term" value="C:plasma membrane"/>
    <property type="evidence" value="ECO:0007669"/>
    <property type="project" value="UniProtKB-SubCell"/>
</dbReference>
<proteinExistence type="inferred from homology"/>
<evidence type="ECO:0000256" key="8">
    <source>
        <dbReference type="RuleBase" id="RU363041"/>
    </source>
</evidence>
<feature type="transmembrane region" description="Helical" evidence="8">
    <location>
        <begin position="102"/>
        <end position="126"/>
    </location>
</feature>
<keyword evidence="10" id="KW-1185">Reference proteome</keyword>
<comment type="subcellular location">
    <subcellularLocation>
        <location evidence="1 8">Cell membrane</location>
        <topology evidence="1 8">Multi-pass membrane protein</topology>
    </subcellularLocation>
</comment>
<feature type="transmembrane region" description="Helical" evidence="8">
    <location>
        <begin position="182"/>
        <end position="200"/>
    </location>
</feature>
<feature type="transmembrane region" description="Helical" evidence="8">
    <location>
        <begin position="206"/>
        <end position="225"/>
    </location>
</feature>
<keyword evidence="6 8" id="KW-1133">Transmembrane helix</keyword>
<dbReference type="InterPro" id="IPR052017">
    <property type="entry name" value="TSUP"/>
</dbReference>
<evidence type="ECO:0000256" key="4">
    <source>
        <dbReference type="ARBA" id="ARBA00022475"/>
    </source>
</evidence>
<evidence type="ECO:0000256" key="2">
    <source>
        <dbReference type="ARBA" id="ARBA00009142"/>
    </source>
</evidence>
<name>A0A5Q2RCJ4_9ACTN</name>
<feature type="transmembrane region" description="Helical" evidence="8">
    <location>
        <begin position="138"/>
        <end position="170"/>
    </location>
</feature>
<keyword evidence="4 8" id="KW-1003">Cell membrane</keyword>
<feature type="transmembrane region" description="Helical" evidence="8">
    <location>
        <begin position="77"/>
        <end position="95"/>
    </location>
</feature>
<comment type="similarity">
    <text evidence="2 8">Belongs to the 4-toluene sulfonate uptake permease (TSUP) (TC 2.A.102) family.</text>
</comment>
<evidence type="ECO:0000256" key="3">
    <source>
        <dbReference type="ARBA" id="ARBA00022448"/>
    </source>
</evidence>
<evidence type="ECO:0000313" key="10">
    <source>
        <dbReference type="Proteomes" id="UP000334019"/>
    </source>
</evidence>
<dbReference type="KEGG" id="atq:GH723_05295"/>
<keyword evidence="5 8" id="KW-0812">Transmembrane</keyword>
<organism evidence="9 10">
    <name type="scientific">Actinomarinicola tropica</name>
    <dbReference type="NCBI Taxonomy" id="2789776"/>
    <lineage>
        <taxon>Bacteria</taxon>
        <taxon>Bacillati</taxon>
        <taxon>Actinomycetota</taxon>
        <taxon>Acidimicrobiia</taxon>
        <taxon>Acidimicrobiales</taxon>
        <taxon>Iamiaceae</taxon>
        <taxon>Actinomarinicola</taxon>
    </lineage>
</organism>
<keyword evidence="3" id="KW-0813">Transport</keyword>
<dbReference type="InterPro" id="IPR002781">
    <property type="entry name" value="TM_pro_TauE-like"/>
</dbReference>
<accession>A0A5Q2RCJ4</accession>
<gene>
    <name evidence="9" type="ORF">GH723_05295</name>
</gene>
<sequence>MTPLEAAAVVAAGFAAGGVNVLVGSGSLITFPTLLAVGFPAVEANVANNIGLVPGSASGVYGFRRELHGQGARARRLAAASAAGGLTGAILLLTLPSAVFDAVVPALILVAVALMAVQPKVALWLASRRRADAPDVTLAPLAIVFLGGIYGGYFGAAQGVILLAVLGAFIPDDLRRTNALKNVLAGTVNGVAAVLFVLVADVRWEAVGLVAVGALAGGVVGARIGRRIPAQVLRMLVVVLGTAVAISLIVS</sequence>